<reference evidence="2 5" key="2">
    <citation type="submission" date="2019-11" db="EMBL/GenBank/DDBJ databases">
        <title>Gastrointestinal microbiota of Peromyscus leucopus.</title>
        <authorList>
            <person name="Milovic A."/>
            <person name="Bassam K."/>
            <person name="Barbour A.G."/>
        </authorList>
    </citation>
    <scope>NUCLEOTIDE SEQUENCE [LARGE SCALE GENOMIC DNA]</scope>
    <source>
        <strain evidence="2 5">LL8</strain>
        <plasmid evidence="2">unnamed</plasmid>
    </source>
</reference>
<sequence length="77" mass="8442">MLKKLGEAFFEYKGLWKQAGVVLILGAILLILPIGSKTYIGLEVVIRPFILAAISIVFALVTTLTLINALQKAKEEQ</sequence>
<name>A0A267LZ73_LACJH</name>
<reference evidence="3 4" key="1">
    <citation type="submission" date="2017-05" db="EMBL/GenBank/DDBJ databases">
        <title>Lactobacillus johnsonii from commercial turkeys.</title>
        <authorList>
            <person name="Johnson T.J."/>
            <person name="Youmans B."/>
        </authorList>
    </citation>
    <scope>NUCLEOTIDE SEQUENCE [LARGE SCALE GENOMIC DNA]</scope>
    <source>
        <strain evidence="3 4">UMNLJ54</strain>
    </source>
</reference>
<evidence type="ECO:0000256" key="1">
    <source>
        <dbReference type="SAM" id="Phobius"/>
    </source>
</evidence>
<dbReference type="AlphaFoldDB" id="A0A267LZ73"/>
<gene>
    <name evidence="3" type="ORF">A3P64_09210</name>
    <name evidence="2" type="ORF">GJU95_10345</name>
</gene>
<feature type="transmembrane region" description="Helical" evidence="1">
    <location>
        <begin position="21"/>
        <end position="40"/>
    </location>
</feature>
<evidence type="ECO:0000313" key="5">
    <source>
        <dbReference type="Proteomes" id="UP000488295"/>
    </source>
</evidence>
<keyword evidence="1" id="KW-0812">Transmembrane</keyword>
<proteinExistence type="predicted"/>
<keyword evidence="2" id="KW-0614">Plasmid</keyword>
<organism evidence="2 5">
    <name type="scientific">Lactobacillus johnsonii</name>
    <dbReference type="NCBI Taxonomy" id="33959"/>
    <lineage>
        <taxon>Bacteria</taxon>
        <taxon>Bacillati</taxon>
        <taxon>Bacillota</taxon>
        <taxon>Bacilli</taxon>
        <taxon>Lactobacillales</taxon>
        <taxon>Lactobacillaceae</taxon>
        <taxon>Lactobacillus</taxon>
    </lineage>
</organism>
<dbReference type="EMBL" id="WKKC01000041">
    <property type="protein sequence ID" value="MTE04156.1"/>
    <property type="molecule type" value="Genomic_DNA"/>
</dbReference>
<dbReference type="RefSeq" id="WP_095076987.1">
    <property type="nucleotide sequence ID" value="NZ_CM019125.1"/>
</dbReference>
<evidence type="ECO:0000313" key="2">
    <source>
        <dbReference type="EMBL" id="MTE04156.1"/>
    </source>
</evidence>
<dbReference type="EMBL" id="NIBB01000088">
    <property type="protein sequence ID" value="PAB51958.1"/>
    <property type="molecule type" value="Genomic_DNA"/>
</dbReference>
<feature type="transmembrane region" description="Helical" evidence="1">
    <location>
        <begin position="46"/>
        <end position="70"/>
    </location>
</feature>
<evidence type="ECO:0000313" key="3">
    <source>
        <dbReference type="EMBL" id="PAB51958.1"/>
    </source>
</evidence>
<comment type="caution">
    <text evidence="2">The sequence shown here is derived from an EMBL/GenBank/DDBJ whole genome shotgun (WGS) entry which is preliminary data.</text>
</comment>
<dbReference type="Proteomes" id="UP000216448">
    <property type="component" value="Unassembled WGS sequence"/>
</dbReference>
<evidence type="ECO:0000313" key="4">
    <source>
        <dbReference type="Proteomes" id="UP000216448"/>
    </source>
</evidence>
<keyword evidence="1" id="KW-0472">Membrane</keyword>
<protein>
    <submittedName>
        <fullName evidence="2">Uncharacterized protein</fullName>
    </submittedName>
</protein>
<dbReference type="Proteomes" id="UP000488295">
    <property type="component" value="Unassembled WGS sequence"/>
</dbReference>
<geneLocation type="plasmid" evidence="2">
    <name>unnamed</name>
</geneLocation>
<keyword evidence="1" id="KW-1133">Transmembrane helix</keyword>
<accession>A0A267LZ73</accession>